<evidence type="ECO:0000256" key="1">
    <source>
        <dbReference type="SAM" id="SignalP"/>
    </source>
</evidence>
<gene>
    <name evidence="3" type="ORF">ACFS5N_18870</name>
</gene>
<dbReference type="EMBL" id="JBHUPD010000004">
    <property type="protein sequence ID" value="MFD2874554.1"/>
    <property type="molecule type" value="Genomic_DNA"/>
</dbReference>
<keyword evidence="4" id="KW-1185">Reference proteome</keyword>
<protein>
    <submittedName>
        <fullName evidence="3">Porin family protein</fullName>
    </submittedName>
</protein>
<name>A0ABW5YH53_9SPHI</name>
<evidence type="ECO:0000313" key="3">
    <source>
        <dbReference type="EMBL" id="MFD2874554.1"/>
    </source>
</evidence>
<proteinExistence type="predicted"/>
<reference evidence="4" key="1">
    <citation type="journal article" date="2019" name="Int. J. Syst. Evol. Microbiol.">
        <title>The Global Catalogue of Microorganisms (GCM) 10K type strain sequencing project: providing services to taxonomists for standard genome sequencing and annotation.</title>
        <authorList>
            <consortium name="The Broad Institute Genomics Platform"/>
            <consortium name="The Broad Institute Genome Sequencing Center for Infectious Disease"/>
            <person name="Wu L."/>
            <person name="Ma J."/>
        </authorList>
    </citation>
    <scope>NUCLEOTIDE SEQUENCE [LARGE SCALE GENOMIC DNA]</scope>
    <source>
        <strain evidence="4">KCTC 22437</strain>
    </source>
</reference>
<dbReference type="Proteomes" id="UP001597557">
    <property type="component" value="Unassembled WGS sequence"/>
</dbReference>
<evidence type="ECO:0000313" key="4">
    <source>
        <dbReference type="Proteomes" id="UP001597557"/>
    </source>
</evidence>
<evidence type="ECO:0000259" key="2">
    <source>
        <dbReference type="Pfam" id="PF13568"/>
    </source>
</evidence>
<accession>A0ABW5YH53</accession>
<sequence>MKTFLLSCILACSAILFHINHSYAQNAKVHLGIKSGADIMSFATTKSGSHGPGDTYGYRAGFQGGIYGIIHLDSKFEFIPQLLYTQKGATLSYPVYLSPTQIANVNLKIRYNYLDVPLLIGYKPLAGLTFMAGPQVAFLLSQKTEGTLAGGGGNQNISYTTTNGYRKQVIGGNLGVGYSFFKNIGINLHYTFDFQHAEQGSIDNEEKSAGFALSASYLF</sequence>
<dbReference type="Pfam" id="PF13568">
    <property type="entry name" value="OMP_b-brl_2"/>
    <property type="match status" value="1"/>
</dbReference>
<feature type="chain" id="PRO_5047384448" evidence="1">
    <location>
        <begin position="25"/>
        <end position="219"/>
    </location>
</feature>
<comment type="caution">
    <text evidence="3">The sequence shown here is derived from an EMBL/GenBank/DDBJ whole genome shotgun (WGS) entry which is preliminary data.</text>
</comment>
<feature type="domain" description="Outer membrane protein beta-barrel" evidence="2">
    <location>
        <begin position="24"/>
        <end position="192"/>
    </location>
</feature>
<organism evidence="3 4">
    <name type="scientific">Mucilaginibacter ximonensis</name>
    <dbReference type="NCBI Taxonomy" id="538021"/>
    <lineage>
        <taxon>Bacteria</taxon>
        <taxon>Pseudomonadati</taxon>
        <taxon>Bacteroidota</taxon>
        <taxon>Sphingobacteriia</taxon>
        <taxon>Sphingobacteriales</taxon>
        <taxon>Sphingobacteriaceae</taxon>
        <taxon>Mucilaginibacter</taxon>
    </lineage>
</organism>
<dbReference type="RefSeq" id="WP_377189450.1">
    <property type="nucleotide sequence ID" value="NZ_JBHUPD010000004.1"/>
</dbReference>
<keyword evidence="1" id="KW-0732">Signal</keyword>
<feature type="signal peptide" evidence="1">
    <location>
        <begin position="1"/>
        <end position="24"/>
    </location>
</feature>
<dbReference type="InterPro" id="IPR025665">
    <property type="entry name" value="Beta-barrel_OMP_2"/>
</dbReference>